<organism evidence="1 2">
    <name type="scientific">Acaulospora colombiana</name>
    <dbReference type="NCBI Taxonomy" id="27376"/>
    <lineage>
        <taxon>Eukaryota</taxon>
        <taxon>Fungi</taxon>
        <taxon>Fungi incertae sedis</taxon>
        <taxon>Mucoromycota</taxon>
        <taxon>Glomeromycotina</taxon>
        <taxon>Glomeromycetes</taxon>
        <taxon>Diversisporales</taxon>
        <taxon>Acaulosporaceae</taxon>
        <taxon>Acaulospora</taxon>
    </lineage>
</organism>
<comment type="caution">
    <text evidence="1">The sequence shown here is derived from an EMBL/GenBank/DDBJ whole genome shotgun (WGS) entry which is preliminary data.</text>
</comment>
<evidence type="ECO:0000313" key="2">
    <source>
        <dbReference type="Proteomes" id="UP000789525"/>
    </source>
</evidence>
<reference evidence="1" key="1">
    <citation type="submission" date="2021-06" db="EMBL/GenBank/DDBJ databases">
        <authorList>
            <person name="Kallberg Y."/>
            <person name="Tangrot J."/>
            <person name="Rosling A."/>
        </authorList>
    </citation>
    <scope>NUCLEOTIDE SEQUENCE</scope>
    <source>
        <strain evidence="1">CL356</strain>
    </source>
</reference>
<evidence type="ECO:0000313" key="1">
    <source>
        <dbReference type="EMBL" id="CAG8503015.1"/>
    </source>
</evidence>
<dbReference type="Proteomes" id="UP000789525">
    <property type="component" value="Unassembled WGS sequence"/>
</dbReference>
<name>A0ACA9KZX2_9GLOM</name>
<accession>A0ACA9KZX2</accession>
<dbReference type="EMBL" id="CAJVPT010003995">
    <property type="protein sequence ID" value="CAG8503015.1"/>
    <property type="molecule type" value="Genomic_DNA"/>
</dbReference>
<protein>
    <submittedName>
        <fullName evidence="1">14399_t:CDS:1</fullName>
    </submittedName>
</protein>
<gene>
    <name evidence="1" type="ORF">ACOLOM_LOCUS2885</name>
</gene>
<proteinExistence type="predicted"/>
<sequence length="143" mass="16509">MAVEYGSQIRSRVEEISRGASSMWGKCSPEDRYMYDRIAECTKKLHYKMWPDHDVSKPARKYGYDEVKGCSTMFFGTRPNNPPSGNNNDSLNRISGDQNYVYKIFTSKLKLSEQNRTMTQLKVNTMSSYDKSLVDSLNKHVKI</sequence>
<keyword evidence="2" id="KW-1185">Reference proteome</keyword>